<dbReference type="EMBL" id="CP002738">
    <property type="protein sequence ID" value="AEG02686.1"/>
    <property type="molecule type" value="Genomic_DNA"/>
</dbReference>
<dbReference type="NCBIfam" id="TIGR01509">
    <property type="entry name" value="HAD-SF-IA-v3"/>
    <property type="match status" value="1"/>
</dbReference>
<dbReference type="RefSeq" id="WP_013820900.1">
    <property type="nucleotide sequence ID" value="NC_015572.1"/>
</dbReference>
<dbReference type="KEGG" id="mmt:Metme_4337"/>
<reference evidence="1 2" key="1">
    <citation type="journal article" date="2011" name="J. Bacteriol.">
        <title>Complete Genome Sequence of the Aerobic Marine Methanotroph Methylomonas methanica MC09.</title>
        <authorList>
            <person name="Boden R."/>
            <person name="Cunliffe M."/>
            <person name="Scanlan J."/>
            <person name="Moussard H."/>
            <person name="Kits K.D."/>
            <person name="Klotz M.G."/>
            <person name="Jetten M.S."/>
            <person name="Vuilleumier S."/>
            <person name="Han J."/>
            <person name="Peters L."/>
            <person name="Mikhailova N."/>
            <person name="Teshima H."/>
            <person name="Tapia R."/>
            <person name="Kyrpides N."/>
            <person name="Ivanova N."/>
            <person name="Pagani I."/>
            <person name="Cheng J.F."/>
            <person name="Goodwin L."/>
            <person name="Han C."/>
            <person name="Hauser L."/>
            <person name="Land M.L."/>
            <person name="Lapidus A."/>
            <person name="Lucas S."/>
            <person name="Pitluck S."/>
            <person name="Woyke T."/>
            <person name="Stein L."/>
            <person name="Murrell J.C."/>
        </authorList>
    </citation>
    <scope>NUCLEOTIDE SEQUENCE [LARGE SCALE GENOMIC DNA]</scope>
    <source>
        <strain evidence="1 2">MC09</strain>
    </source>
</reference>
<sequence>MLDWANIDTVLLDMDGTLLDLNFDNHFWQEFVPQRFAELHRLSLDEAKYQLRPRFKAMEGRLEWYCLDYWSAELQLNIAGLKQELAGLIAVHPHVTEFLEAVRASGRSLLLVTNAHRDSLSLKMEKTCLQRFFDQIISSHDYGLAKEHLGFWQTLQANHVFEKHSCLLVDDSLPVLRAAQGFGIAHLVSISKPDSRAPARDITEFPAVEDFRALTKGLLPRS</sequence>
<gene>
    <name evidence="1" type="ordered locus">Metme_4337</name>
</gene>
<dbReference type="PANTHER" id="PTHR43434:SF3">
    <property type="entry name" value="GMP_IMP NUCLEOTIDASE YRFG"/>
    <property type="match status" value="1"/>
</dbReference>
<dbReference type="GO" id="GO:0006281">
    <property type="term" value="P:DNA repair"/>
    <property type="evidence" value="ECO:0007669"/>
    <property type="project" value="TreeGrafter"/>
</dbReference>
<reference evidence="2" key="3">
    <citation type="submission" date="2011-05" db="EMBL/GenBank/DDBJ databases">
        <title>Complete sequence of Methylomonas methanica MC09.</title>
        <authorList>
            <consortium name="US DOE Joint Genome Institute"/>
            <person name="Lucas S."/>
            <person name="Han J."/>
            <person name="Lapidus A."/>
            <person name="Cheng J.-F."/>
            <person name="Goodwin L."/>
            <person name="Pitluck S."/>
            <person name="Peters L."/>
            <person name="Mikhailova N."/>
            <person name="Teshima H."/>
            <person name="Han C."/>
            <person name="Tapia R."/>
            <person name="Land M."/>
            <person name="Hauser L."/>
            <person name="Kyrpides N."/>
            <person name="Ivanova N."/>
            <person name="Pagani I."/>
            <person name="Stein L."/>
            <person name="Woyke T."/>
        </authorList>
    </citation>
    <scope>NUCLEOTIDE SEQUENCE [LARGE SCALE GENOMIC DNA]</scope>
    <source>
        <strain evidence="2">MC09</strain>
    </source>
</reference>
<dbReference type="InterPro" id="IPR036412">
    <property type="entry name" value="HAD-like_sf"/>
</dbReference>
<protein>
    <submittedName>
        <fullName evidence="1">HAD-superfamily hydrolase, subfamily IA, variant 3</fullName>
    </submittedName>
</protein>
<dbReference type="InterPro" id="IPR006439">
    <property type="entry name" value="HAD-SF_hydro_IA"/>
</dbReference>
<dbReference type="STRING" id="857087.Metme_4337"/>
<dbReference type="PANTHER" id="PTHR43434">
    <property type="entry name" value="PHOSPHOGLYCOLATE PHOSPHATASE"/>
    <property type="match status" value="1"/>
</dbReference>
<dbReference type="GO" id="GO:0008967">
    <property type="term" value="F:phosphoglycolate phosphatase activity"/>
    <property type="evidence" value="ECO:0007669"/>
    <property type="project" value="TreeGrafter"/>
</dbReference>
<dbReference type="InterPro" id="IPR023214">
    <property type="entry name" value="HAD_sf"/>
</dbReference>
<dbReference type="GO" id="GO:0005829">
    <property type="term" value="C:cytosol"/>
    <property type="evidence" value="ECO:0007669"/>
    <property type="project" value="TreeGrafter"/>
</dbReference>
<dbReference type="AlphaFoldDB" id="G0A327"/>
<dbReference type="CDD" id="cd01427">
    <property type="entry name" value="HAD_like"/>
    <property type="match status" value="1"/>
</dbReference>
<dbReference type="Proteomes" id="UP000008888">
    <property type="component" value="Chromosome"/>
</dbReference>
<evidence type="ECO:0000313" key="2">
    <source>
        <dbReference type="Proteomes" id="UP000008888"/>
    </source>
</evidence>
<dbReference type="OrthoDB" id="9773910at2"/>
<dbReference type="NCBIfam" id="NF011564">
    <property type="entry name" value="PRK14988.1"/>
    <property type="match status" value="1"/>
</dbReference>
<reference key="2">
    <citation type="submission" date="2011-05" db="EMBL/GenBank/DDBJ databases">
        <title>Complete genome sequence of the aerobic marine methanotroph Methylomonas methanica MC09.</title>
        <authorList>
            <person name="Boden R."/>
            <person name="Cunliffe M."/>
            <person name="Scanlan J."/>
            <person name="Moussard H."/>
            <person name="Kits K.D."/>
            <person name="Klotz M."/>
            <person name="Jetten M."/>
            <person name="Vuilleumier S."/>
            <person name="Han J."/>
            <person name="Peters L."/>
            <person name="Mikhailova N."/>
            <person name="Teshima H."/>
            <person name="Tapia R."/>
            <person name="Kyrpides N."/>
            <person name="Ivanova N."/>
            <person name="Pagani I."/>
            <person name="Cheng J.-F."/>
            <person name="Goodwin L."/>
            <person name="Han C."/>
            <person name="Hauser L."/>
            <person name="Land M."/>
            <person name="Lapidus A."/>
            <person name="Lucas S."/>
            <person name="Pitluck S."/>
            <person name="Woyke T."/>
            <person name="Stein L.Y."/>
            <person name="Murrell C."/>
        </authorList>
    </citation>
    <scope>NUCLEOTIDE SEQUENCE</scope>
    <source>
        <strain>MC09</strain>
    </source>
</reference>
<name>G0A327_METMM</name>
<dbReference type="Pfam" id="PF00702">
    <property type="entry name" value="Hydrolase"/>
    <property type="match status" value="1"/>
</dbReference>
<proteinExistence type="predicted"/>
<accession>G0A327</accession>
<dbReference type="InterPro" id="IPR050155">
    <property type="entry name" value="HAD-like_hydrolase_sf"/>
</dbReference>
<organism evidence="1 2">
    <name type="scientific">Methylomonas methanica (strain DSM 25384 / MC09)</name>
    <dbReference type="NCBI Taxonomy" id="857087"/>
    <lineage>
        <taxon>Bacteria</taxon>
        <taxon>Pseudomonadati</taxon>
        <taxon>Pseudomonadota</taxon>
        <taxon>Gammaproteobacteria</taxon>
        <taxon>Methylococcales</taxon>
        <taxon>Methylococcaceae</taxon>
        <taxon>Methylomonas</taxon>
    </lineage>
</organism>
<evidence type="ECO:0000313" key="1">
    <source>
        <dbReference type="EMBL" id="AEG02686.1"/>
    </source>
</evidence>
<dbReference type="eggNOG" id="COG0637">
    <property type="taxonomic scope" value="Bacteria"/>
</dbReference>
<keyword evidence="2" id="KW-1185">Reference proteome</keyword>
<dbReference type="SFLD" id="SFLDS00003">
    <property type="entry name" value="Haloacid_Dehalogenase"/>
    <property type="match status" value="1"/>
</dbReference>
<keyword evidence="1" id="KW-0378">Hydrolase</keyword>
<dbReference type="Gene3D" id="3.40.50.1000">
    <property type="entry name" value="HAD superfamily/HAD-like"/>
    <property type="match status" value="1"/>
</dbReference>
<dbReference type="SUPFAM" id="SSF56784">
    <property type="entry name" value="HAD-like"/>
    <property type="match status" value="1"/>
</dbReference>
<dbReference type="SFLD" id="SFLDG01129">
    <property type="entry name" value="C1.5:_HAD__Beta-PGM__Phosphata"/>
    <property type="match status" value="1"/>
</dbReference>
<dbReference type="HOGENOM" id="CLU_106706_0_0_6"/>